<reference evidence="2" key="2">
    <citation type="submission" date="2013-10" db="EMBL/GenBank/DDBJ databases">
        <authorList>
            <person name="Regsiter A."/>
        </authorList>
    </citation>
    <scope>NUCLEOTIDE SEQUENCE</scope>
    <source>
        <strain evidence="2">N4</strain>
    </source>
</reference>
<protein>
    <recommendedName>
        <fullName evidence="4">Roadblock/LAMTOR2 domain-containing protein</fullName>
    </recommendedName>
</protein>
<dbReference type="Proteomes" id="UP000018159">
    <property type="component" value="Unassembled WGS sequence"/>
</dbReference>
<dbReference type="AlphaFoldDB" id="V6ASQ5"/>
<evidence type="ECO:0008006" key="4">
    <source>
        <dbReference type="Google" id="ProtNLM"/>
    </source>
</evidence>
<reference evidence="2" key="1">
    <citation type="journal article" date="2013" name="PLoS ONE">
        <title>Enrichment and Genome Sequence of the Group I.1a Ammonia-Oxidizing Archaeon ?Ca. Nitrosotenuis uzonensis? Representing a Clade Globally.</title>
        <authorList>
            <person name="Lebedeva E.V."/>
            <person name="Hatzenpichler R."/>
            <person name="Pelletier E."/>
            <person name="Schuster N."/>
            <person name="Hauzmayer S."/>
            <person name="Bulaev A."/>
            <person name="Grigor'eva N.V."/>
            <person name="Galushko A."/>
            <person name="Schmid M."/>
            <person name="Palatinszky M."/>
            <person name="Le Paslier D."/>
            <person name="Daims H."/>
            <person name="Wagner M."/>
        </authorList>
    </citation>
    <scope>NUCLEOTIDE SEQUENCE [LARGE SCALE GENOMIC DNA]</scope>
    <source>
        <strain evidence="2">N4</strain>
    </source>
</reference>
<reference evidence="1" key="3">
    <citation type="submission" date="2021-02" db="EMBL/GenBank/DDBJ databases">
        <authorList>
            <person name="Han P."/>
        </authorList>
    </citation>
    <scope>NUCLEOTIDE SEQUENCE</scope>
    <source>
        <strain evidence="1">Candidatus Nitrosotenuis uzonensis 5A</strain>
    </source>
</reference>
<dbReference type="EMBL" id="CAJNAQ010000005">
    <property type="protein sequence ID" value="CAE6499372.1"/>
    <property type="molecule type" value="Genomic_DNA"/>
</dbReference>
<proteinExistence type="predicted"/>
<evidence type="ECO:0000313" key="3">
    <source>
        <dbReference type="Proteomes" id="UP000018159"/>
    </source>
</evidence>
<dbReference type="Proteomes" id="UP000655759">
    <property type="component" value="Unassembled WGS sequence"/>
</dbReference>
<accession>V6ASQ5</accession>
<dbReference type="OrthoDB" id="7817at2157"/>
<dbReference type="EMBL" id="CBTY010000008">
    <property type="protein sequence ID" value="CDI05619.1"/>
    <property type="molecule type" value="Genomic_DNA"/>
</dbReference>
<dbReference type="RefSeq" id="WP_048195560.1">
    <property type="nucleotide sequence ID" value="NZ_CAJNAQ010000005.1"/>
</dbReference>
<comment type="caution">
    <text evidence="2">The sequence shown here is derived from an EMBL/GenBank/DDBJ whole genome shotgun (WGS) entry which is preliminary data.</text>
</comment>
<organism evidence="2 3">
    <name type="scientific">Candidatus Nitrosotenuis uzonensis</name>
    <dbReference type="NCBI Taxonomy" id="1407055"/>
    <lineage>
        <taxon>Archaea</taxon>
        <taxon>Nitrososphaerota</taxon>
        <taxon>Candidatus Nitrosotenuis</taxon>
    </lineage>
</organism>
<name>V6ASQ5_9ARCH</name>
<keyword evidence="3" id="KW-1185">Reference proteome</keyword>
<sequence length="128" mass="14722">MSKTPEQKWRDTVVQYRKKCQMILEVSKSVRYAGVINEYGRTLTGIIRPGLLPFLKQEDAKNEFFIISNLITLRQSQSRALGPFEHATIQHKKATIICIPDSKVVYYISVEPKTKSLDEIIRKVKGII</sequence>
<evidence type="ECO:0000313" key="2">
    <source>
        <dbReference type="EMBL" id="CDI05619.1"/>
    </source>
</evidence>
<gene>
    <name evidence="2" type="ORF">NITUZ_30311</name>
    <name evidence="1" type="ORF">NUZ5A_50891</name>
</gene>
<evidence type="ECO:0000313" key="1">
    <source>
        <dbReference type="EMBL" id="CAE6499372.1"/>
    </source>
</evidence>